<dbReference type="PANTHER" id="PTHR35526">
    <property type="entry name" value="ANTI-SIGMA-F FACTOR RSBW-RELATED"/>
    <property type="match status" value="1"/>
</dbReference>
<evidence type="ECO:0000313" key="4">
    <source>
        <dbReference type="Proteomes" id="UP000076079"/>
    </source>
</evidence>
<organism evidence="3 4">
    <name type="scientific">Luteitalea pratensis</name>
    <dbReference type="NCBI Taxonomy" id="1855912"/>
    <lineage>
        <taxon>Bacteria</taxon>
        <taxon>Pseudomonadati</taxon>
        <taxon>Acidobacteriota</taxon>
        <taxon>Vicinamibacteria</taxon>
        <taxon>Vicinamibacterales</taxon>
        <taxon>Vicinamibacteraceae</taxon>
        <taxon>Luteitalea</taxon>
    </lineage>
</organism>
<dbReference type="KEGG" id="abac:LuPra_03131"/>
<accession>A0A143PQ05</accession>
<name>A0A143PQ05_LUTPR</name>
<keyword evidence="3" id="KW-0418">Kinase</keyword>
<dbReference type="EMBL" id="CP015136">
    <property type="protein sequence ID" value="AMY09904.1"/>
    <property type="molecule type" value="Genomic_DNA"/>
</dbReference>
<dbReference type="CDD" id="cd16936">
    <property type="entry name" value="HATPase_RsbW-like"/>
    <property type="match status" value="1"/>
</dbReference>
<keyword evidence="4" id="KW-1185">Reference proteome</keyword>
<dbReference type="EC" id="2.7.11.1" evidence="3"/>
<proteinExistence type="predicted"/>
<keyword evidence="1" id="KW-0723">Serine/threonine-protein kinase</keyword>
<dbReference type="Proteomes" id="UP000076079">
    <property type="component" value="Chromosome"/>
</dbReference>
<reference evidence="3 4" key="1">
    <citation type="journal article" date="2016" name="Genome Announc.">
        <title>First Complete Genome Sequence of a Subdivision 6 Acidobacterium Strain.</title>
        <authorList>
            <person name="Huang S."/>
            <person name="Vieira S."/>
            <person name="Bunk B."/>
            <person name="Riedel T."/>
            <person name="Sproer C."/>
            <person name="Overmann J."/>
        </authorList>
    </citation>
    <scope>NUCLEOTIDE SEQUENCE [LARGE SCALE GENOMIC DNA]</scope>
    <source>
        <strain evidence="4">DSM 100886 HEG_-6_39</strain>
    </source>
</reference>
<dbReference type="PANTHER" id="PTHR35526:SF3">
    <property type="entry name" value="ANTI-SIGMA-F FACTOR RSBW"/>
    <property type="match status" value="1"/>
</dbReference>
<evidence type="ECO:0000259" key="2">
    <source>
        <dbReference type="Pfam" id="PF13581"/>
    </source>
</evidence>
<gene>
    <name evidence="3" type="primary">rsbW</name>
    <name evidence="3" type="ORF">LuPra_03131</name>
</gene>
<dbReference type="InterPro" id="IPR003594">
    <property type="entry name" value="HATPase_dom"/>
</dbReference>
<dbReference type="AlphaFoldDB" id="A0A143PQ05"/>
<dbReference type="GO" id="GO:0004674">
    <property type="term" value="F:protein serine/threonine kinase activity"/>
    <property type="evidence" value="ECO:0007669"/>
    <property type="project" value="UniProtKB-KW"/>
</dbReference>
<reference evidence="4" key="2">
    <citation type="submission" date="2016-04" db="EMBL/GenBank/DDBJ databases">
        <title>First Complete Genome Sequence of a Subdivision 6 Acidobacterium.</title>
        <authorList>
            <person name="Huang S."/>
            <person name="Vieira S."/>
            <person name="Bunk B."/>
            <person name="Riedel T."/>
            <person name="Sproeer C."/>
            <person name="Overmann J."/>
        </authorList>
    </citation>
    <scope>NUCLEOTIDE SEQUENCE [LARGE SCALE GENOMIC DNA]</scope>
    <source>
        <strain evidence="4">DSM 100886 HEG_-6_39</strain>
    </source>
</reference>
<sequence>MTSLERTLTLTVPSATVNLALIRDFVVNVGSQAGLGQDDVAKLELAVDEACANVMEHAHGHDSNKEVTVRATFDASTLRIEVLDEGQGFDPTVVPATPVEQMVHDRRTGGLGLRVMKSLMDEVSYEIVPGERNRLRLLKRIQK</sequence>
<dbReference type="Pfam" id="PF13581">
    <property type="entry name" value="HATPase_c_2"/>
    <property type="match status" value="1"/>
</dbReference>
<dbReference type="STRING" id="1855912.LuPra_03131"/>
<evidence type="ECO:0000256" key="1">
    <source>
        <dbReference type="ARBA" id="ARBA00022527"/>
    </source>
</evidence>
<dbReference type="InterPro" id="IPR036890">
    <property type="entry name" value="HATPase_C_sf"/>
</dbReference>
<keyword evidence="3" id="KW-0808">Transferase</keyword>
<feature type="domain" description="Histidine kinase/HSP90-like ATPase" evidence="2">
    <location>
        <begin position="13"/>
        <end position="137"/>
    </location>
</feature>
<evidence type="ECO:0000313" key="3">
    <source>
        <dbReference type="EMBL" id="AMY09904.1"/>
    </source>
</evidence>
<dbReference type="Gene3D" id="3.30.565.10">
    <property type="entry name" value="Histidine kinase-like ATPase, C-terminal domain"/>
    <property type="match status" value="1"/>
</dbReference>
<dbReference type="SUPFAM" id="SSF55874">
    <property type="entry name" value="ATPase domain of HSP90 chaperone/DNA topoisomerase II/histidine kinase"/>
    <property type="match status" value="1"/>
</dbReference>
<protein>
    <submittedName>
        <fullName evidence="3">Serine-protein kinase RsbW</fullName>
        <ecNumber evidence="3">2.7.11.1</ecNumber>
    </submittedName>
</protein>
<dbReference type="InterPro" id="IPR050267">
    <property type="entry name" value="Anti-sigma-factor_SerPK"/>
</dbReference>